<dbReference type="InterPro" id="IPR045170">
    <property type="entry name" value="MTOX"/>
</dbReference>
<dbReference type="AlphaFoldDB" id="A0A367KRB7"/>
<evidence type="ECO:0000256" key="4">
    <source>
        <dbReference type="ARBA" id="ARBA00022827"/>
    </source>
</evidence>
<dbReference type="OrthoDB" id="2219495at2759"/>
<comment type="caution">
    <text evidence="7">The sequence shown here is derived from an EMBL/GenBank/DDBJ whole genome shotgun (WGS) entry which is preliminary data.</text>
</comment>
<dbReference type="InterPro" id="IPR006076">
    <property type="entry name" value="FAD-dep_OxRdtase"/>
</dbReference>
<keyword evidence="5" id="KW-0560">Oxidoreductase</keyword>
<comment type="cofactor">
    <cofactor evidence="1">
        <name>FAD</name>
        <dbReference type="ChEBI" id="CHEBI:57692"/>
    </cofactor>
</comment>
<reference evidence="7 8" key="1">
    <citation type="journal article" date="2018" name="G3 (Bethesda)">
        <title>Phylogenetic and Phylogenomic Definition of Rhizopus Species.</title>
        <authorList>
            <person name="Gryganskyi A.P."/>
            <person name="Golan J."/>
            <person name="Dolatabadi S."/>
            <person name="Mondo S."/>
            <person name="Robb S."/>
            <person name="Idnurm A."/>
            <person name="Muszewska A."/>
            <person name="Steczkiewicz K."/>
            <person name="Masonjones S."/>
            <person name="Liao H.L."/>
            <person name="Gajdeczka M.T."/>
            <person name="Anike F."/>
            <person name="Vuek A."/>
            <person name="Anishchenko I.M."/>
            <person name="Voigt K."/>
            <person name="de Hoog G.S."/>
            <person name="Smith M.E."/>
            <person name="Heitman J."/>
            <person name="Vilgalys R."/>
            <person name="Stajich J.E."/>
        </authorList>
    </citation>
    <scope>NUCLEOTIDE SEQUENCE [LARGE SCALE GENOMIC DNA]</scope>
    <source>
        <strain evidence="7 8">LSU 92-RS-03</strain>
    </source>
</reference>
<dbReference type="SUPFAM" id="SSF54373">
    <property type="entry name" value="FAD-linked reductases, C-terminal domain"/>
    <property type="match status" value="1"/>
</dbReference>
<protein>
    <recommendedName>
        <fullName evidence="6">FAD dependent oxidoreductase domain-containing protein</fullName>
    </recommendedName>
</protein>
<dbReference type="EMBL" id="PJQM01000586">
    <property type="protein sequence ID" value="RCI04755.1"/>
    <property type="molecule type" value="Genomic_DNA"/>
</dbReference>
<evidence type="ECO:0000256" key="5">
    <source>
        <dbReference type="ARBA" id="ARBA00023002"/>
    </source>
</evidence>
<keyword evidence="4" id="KW-0274">FAD</keyword>
<dbReference type="SUPFAM" id="SSF51905">
    <property type="entry name" value="FAD/NAD(P)-binding domain"/>
    <property type="match status" value="1"/>
</dbReference>
<feature type="domain" description="FAD dependent oxidoreductase" evidence="6">
    <location>
        <begin position="13"/>
        <end position="389"/>
    </location>
</feature>
<dbReference type="GO" id="GO:0008115">
    <property type="term" value="F:sarcosine oxidase activity"/>
    <property type="evidence" value="ECO:0007669"/>
    <property type="project" value="TreeGrafter"/>
</dbReference>
<evidence type="ECO:0000313" key="8">
    <source>
        <dbReference type="Proteomes" id="UP000253551"/>
    </source>
</evidence>
<dbReference type="PANTHER" id="PTHR10961">
    <property type="entry name" value="PEROXISOMAL SARCOSINE OXIDASE"/>
    <property type="match status" value="1"/>
</dbReference>
<evidence type="ECO:0000256" key="1">
    <source>
        <dbReference type="ARBA" id="ARBA00001974"/>
    </source>
</evidence>
<organism evidence="7 8">
    <name type="scientific">Rhizopus stolonifer</name>
    <name type="common">Rhizopus nigricans</name>
    <dbReference type="NCBI Taxonomy" id="4846"/>
    <lineage>
        <taxon>Eukaryota</taxon>
        <taxon>Fungi</taxon>
        <taxon>Fungi incertae sedis</taxon>
        <taxon>Mucoromycota</taxon>
        <taxon>Mucoromycotina</taxon>
        <taxon>Mucoromycetes</taxon>
        <taxon>Mucorales</taxon>
        <taxon>Mucorineae</taxon>
        <taxon>Rhizopodaceae</taxon>
        <taxon>Rhizopus</taxon>
    </lineage>
</organism>
<dbReference type="Gene3D" id="3.30.9.10">
    <property type="entry name" value="D-Amino Acid Oxidase, subunit A, domain 2"/>
    <property type="match status" value="1"/>
</dbReference>
<evidence type="ECO:0000256" key="3">
    <source>
        <dbReference type="ARBA" id="ARBA00022630"/>
    </source>
</evidence>
<gene>
    <name evidence="7" type="ORF">CU098_011689</name>
</gene>
<sequence length="457" mass="51560">MSIGYSPPAPGSKIIIVGGGCFGISTAYALALKNQYEIYVFDRNEIPSPDAASCDINKIVRMDYANDTLYMHLMMEAFTIWDEWNKERQEQKLDPVYHNVGVLLFSDKDKMGKFENDCLKNIREAGYGHLVEEFTSPEQIIQRFPLFKQAVENGFNTAYFNKAGGWCNSSEAVKHLYNKCVQLGVKFVVGNEGCLQELVRDPKQPQTVIGIKTQDDITHYGDLVILTTGSWTASLVDMYQQVTATGQQVIQFKPPQHLLKSWENMPVWCGNLSNTGYYGFPPNADGKMKVGKHHSGYLNPCLKDGVSFPRTQVTHAQDTIPIGALHGFRKFLNKFLPETSKLNISHARVCWYSDSIDGDFVIGPHPDYKNLIVATGDSGHGLKFIPVLGFKIREIIEGKDTDYARAWKWRNMQTQDTKLDGLRADALLQRLVLCEPNNKEARMATLEEFKVDPRAKL</sequence>
<proteinExistence type="inferred from homology"/>
<keyword evidence="3" id="KW-0285">Flavoprotein</keyword>
<dbReference type="STRING" id="4846.A0A367KRB7"/>
<dbReference type="GO" id="GO:0050660">
    <property type="term" value="F:flavin adenine dinucleotide binding"/>
    <property type="evidence" value="ECO:0007669"/>
    <property type="project" value="InterPro"/>
</dbReference>
<name>A0A367KRB7_RHIST</name>
<dbReference type="Pfam" id="PF01266">
    <property type="entry name" value="DAO"/>
    <property type="match status" value="1"/>
</dbReference>
<evidence type="ECO:0000256" key="2">
    <source>
        <dbReference type="ARBA" id="ARBA00010989"/>
    </source>
</evidence>
<dbReference type="InterPro" id="IPR036188">
    <property type="entry name" value="FAD/NAD-bd_sf"/>
</dbReference>
<evidence type="ECO:0000259" key="6">
    <source>
        <dbReference type="Pfam" id="PF01266"/>
    </source>
</evidence>
<keyword evidence="8" id="KW-1185">Reference proteome</keyword>
<comment type="similarity">
    <text evidence="2">Belongs to the MSOX/MTOX family.</text>
</comment>
<evidence type="ECO:0000313" key="7">
    <source>
        <dbReference type="EMBL" id="RCI04755.1"/>
    </source>
</evidence>
<accession>A0A367KRB7</accession>
<dbReference type="Gene3D" id="3.50.50.60">
    <property type="entry name" value="FAD/NAD(P)-binding domain"/>
    <property type="match status" value="1"/>
</dbReference>
<dbReference type="PANTHER" id="PTHR10961:SF46">
    <property type="entry name" value="PEROXISOMAL SARCOSINE OXIDASE"/>
    <property type="match status" value="1"/>
</dbReference>
<dbReference type="Proteomes" id="UP000253551">
    <property type="component" value="Unassembled WGS sequence"/>
</dbReference>